<evidence type="ECO:0000256" key="7">
    <source>
        <dbReference type="ARBA" id="ARBA00022801"/>
    </source>
</evidence>
<comment type="cofactor">
    <cofactor evidence="15">
        <name>Zn(2+)</name>
        <dbReference type="ChEBI" id="CHEBI:29105"/>
    </cofactor>
    <text evidence="15">Binds 1 zinc ion per subunit.</text>
</comment>
<dbReference type="NCBIfam" id="TIGR00577">
    <property type="entry name" value="fpg"/>
    <property type="match status" value="1"/>
</dbReference>
<keyword evidence="13 15" id="KW-0326">Glycosidase</keyword>
<evidence type="ECO:0000256" key="10">
    <source>
        <dbReference type="ARBA" id="ARBA00023204"/>
    </source>
</evidence>
<dbReference type="SMART" id="SM01232">
    <property type="entry name" value="H2TH"/>
    <property type="match status" value="1"/>
</dbReference>
<feature type="active site" description="Proton donor" evidence="15">
    <location>
        <position position="94"/>
    </location>
</feature>
<dbReference type="EC" id="3.2.2.23" evidence="15"/>
<dbReference type="Pfam" id="PF06831">
    <property type="entry name" value="H2TH"/>
    <property type="match status" value="1"/>
</dbReference>
<proteinExistence type="inferred from homology"/>
<dbReference type="SUPFAM" id="SSF81624">
    <property type="entry name" value="N-terminal domain of MutM-like DNA repair proteins"/>
    <property type="match status" value="1"/>
</dbReference>
<dbReference type="GO" id="GO:0006284">
    <property type="term" value="P:base-excision repair"/>
    <property type="evidence" value="ECO:0007669"/>
    <property type="project" value="InterPro"/>
</dbReference>
<keyword evidence="4 15" id="KW-0479">Metal-binding</keyword>
<dbReference type="PROSITE" id="PS51068">
    <property type="entry name" value="FPG_CAT"/>
    <property type="match status" value="1"/>
</dbReference>
<dbReference type="GO" id="GO:0140078">
    <property type="term" value="F:class I DNA-(apurinic or apyrimidinic site) endonuclease activity"/>
    <property type="evidence" value="ECO:0007669"/>
    <property type="project" value="UniProtKB-EC"/>
</dbReference>
<dbReference type="AlphaFoldDB" id="A0A8J3A949"/>
<name>A0A8J3A949_9ACTN</name>
<evidence type="ECO:0000256" key="15">
    <source>
        <dbReference type="HAMAP-Rule" id="MF_00103"/>
    </source>
</evidence>
<dbReference type="SUPFAM" id="SSF57716">
    <property type="entry name" value="Glucocorticoid receptor-like (DNA-binding domain)"/>
    <property type="match status" value="1"/>
</dbReference>
<evidence type="ECO:0000313" key="19">
    <source>
        <dbReference type="EMBL" id="GGI07253.1"/>
    </source>
</evidence>
<dbReference type="InterPro" id="IPR015886">
    <property type="entry name" value="H2TH_FPG"/>
</dbReference>
<dbReference type="SMART" id="SM00898">
    <property type="entry name" value="Fapy_DNA_glyco"/>
    <property type="match status" value="1"/>
</dbReference>
<dbReference type="FunFam" id="1.10.8.50:FF:000003">
    <property type="entry name" value="Formamidopyrimidine-DNA glycosylase"/>
    <property type="match status" value="1"/>
</dbReference>
<comment type="catalytic activity">
    <reaction evidence="14 15">
        <text>2'-deoxyribonucleotide-(2'-deoxyribose 5'-phosphate)-2'-deoxyribonucleotide-DNA = a 3'-end 2'-deoxyribonucleotide-(2,3-dehydro-2,3-deoxyribose 5'-phosphate)-DNA + a 5'-end 5'-phospho-2'-deoxyribonucleoside-DNA + H(+)</text>
        <dbReference type="Rhea" id="RHEA:66592"/>
        <dbReference type="Rhea" id="RHEA-COMP:13180"/>
        <dbReference type="Rhea" id="RHEA-COMP:16897"/>
        <dbReference type="Rhea" id="RHEA-COMP:17067"/>
        <dbReference type="ChEBI" id="CHEBI:15378"/>
        <dbReference type="ChEBI" id="CHEBI:136412"/>
        <dbReference type="ChEBI" id="CHEBI:157695"/>
        <dbReference type="ChEBI" id="CHEBI:167181"/>
        <dbReference type="EC" id="4.2.99.18"/>
    </reaction>
</comment>
<feature type="active site" description="Schiff-base intermediate with DNA" evidence="15">
    <location>
        <position position="93"/>
    </location>
</feature>
<dbReference type="CDD" id="cd08966">
    <property type="entry name" value="EcFpg-like_N"/>
    <property type="match status" value="1"/>
</dbReference>
<dbReference type="GO" id="GO:0003684">
    <property type="term" value="F:damaged DNA binding"/>
    <property type="evidence" value="ECO:0007669"/>
    <property type="project" value="InterPro"/>
</dbReference>
<keyword evidence="6 15" id="KW-0863">Zinc-finger</keyword>
<feature type="binding site" evidence="15">
    <location>
        <position position="206"/>
    </location>
    <ligand>
        <name>DNA</name>
        <dbReference type="ChEBI" id="CHEBI:16991"/>
    </ligand>
</feature>
<dbReference type="GO" id="GO:0034039">
    <property type="term" value="F:8-oxo-7,8-dihydroguanine DNA N-glycosylase activity"/>
    <property type="evidence" value="ECO:0007669"/>
    <property type="project" value="TreeGrafter"/>
</dbReference>
<comment type="function">
    <text evidence="15">Involved in base excision repair of DNA damaged by oxidation or by mutagenic agents. Acts as DNA glycosylase that recognizes and removes damaged bases. Has a preference for oxidized purines, such as 7,8-dihydro-8-oxoguanine (8-oxoG). Has AP (apurinic/apyrimidinic) lyase activity and introduces nicks in the DNA strand. Cleaves the DNA backbone by beta-delta elimination to generate a single-strand break at the site of the removed base with both 3'- and 5'-phosphates.</text>
</comment>
<protein>
    <recommendedName>
        <fullName evidence="15">Formamidopyrimidine-DNA glycosylase</fullName>
        <shortName evidence="15">Fapy-DNA glycosylase</shortName>
        <ecNumber evidence="15">3.2.2.23</ecNumber>
    </recommendedName>
    <alternativeName>
        <fullName evidence="15">DNA-(apurinic or apyrimidinic site) lyase MutM</fullName>
        <shortName evidence="15">AP lyase MutM</shortName>
        <ecNumber evidence="15">4.2.99.18</ecNumber>
    </alternativeName>
</protein>
<dbReference type="PANTHER" id="PTHR22993">
    <property type="entry name" value="FORMAMIDOPYRIMIDINE-DNA GLYCOSYLASE"/>
    <property type="match status" value="1"/>
</dbReference>
<feature type="active site" description="Proton donor; for beta-elimination activity" evidence="15">
    <location>
        <position position="146"/>
    </location>
</feature>
<evidence type="ECO:0000256" key="8">
    <source>
        <dbReference type="ARBA" id="ARBA00022833"/>
    </source>
</evidence>
<dbReference type="Gene3D" id="1.10.8.50">
    <property type="match status" value="1"/>
</dbReference>
<dbReference type="Proteomes" id="UP000650511">
    <property type="component" value="Unassembled WGS sequence"/>
</dbReference>
<feature type="region of interest" description="Disordered" evidence="16">
    <location>
        <begin position="56"/>
        <end position="93"/>
    </location>
</feature>
<dbReference type="GO" id="GO:0006979">
    <property type="term" value="P:response to oxidative stress"/>
    <property type="evidence" value="ECO:0007669"/>
    <property type="project" value="UniProtKB-ARBA"/>
</dbReference>
<dbReference type="InterPro" id="IPR000214">
    <property type="entry name" value="Znf_DNA_glyclase/AP_lyase"/>
</dbReference>
<evidence type="ECO:0000256" key="14">
    <source>
        <dbReference type="ARBA" id="ARBA00044632"/>
    </source>
</evidence>
<evidence type="ECO:0000256" key="4">
    <source>
        <dbReference type="ARBA" id="ARBA00022723"/>
    </source>
</evidence>
<sequence>MLLRQGHVGGAVGQRSSGAIARPSLFGPAVVAAVALLLTHPRILVRCRPCTDRERNRRLRRPTARPAGTPSSWTSVAPASGTGRSAGYRHGMPELPEVESVRRQLAPELSGRRVVDVWWDAHPHARLSDLDLLVGRRLEAVRRRGKFLLCPLDPGPDGDELELVLHLGMTGSFRFVPAPTGDGGISHVRVRAVLDDGRALLFRDPRRFGRASVVPAGDYGRVVPTLATLGPEPLSEAFDAETFAAALARSRAPVKARLLDQRLVAGVGNIYADEALWLARIHPASRRVGRSRAHELHAAIRTVLTAAIEREGTTFRDYQMVNGESGRNAEFLEAYGQADRPCSRCGTPLVRSMVAQRGTTSCPRCQRH</sequence>
<dbReference type="Pfam" id="PF01149">
    <property type="entry name" value="Fapy_DNA_glyco"/>
    <property type="match status" value="1"/>
</dbReference>
<dbReference type="EMBL" id="BMHA01000008">
    <property type="protein sequence ID" value="GGI07253.1"/>
    <property type="molecule type" value="Genomic_DNA"/>
</dbReference>
<comment type="caution">
    <text evidence="15">Lacks conserved residue(s) required for the propagation of feature annotation.</text>
</comment>
<keyword evidence="7 15" id="KW-0378">Hydrolase</keyword>
<dbReference type="PROSITE" id="PS51066">
    <property type="entry name" value="ZF_FPG_2"/>
    <property type="match status" value="1"/>
</dbReference>
<dbReference type="InterPro" id="IPR010979">
    <property type="entry name" value="Ribosomal_uS13-like_H2TH"/>
</dbReference>
<comment type="similarity">
    <text evidence="2 15">Belongs to the FPG family.</text>
</comment>
<evidence type="ECO:0000256" key="6">
    <source>
        <dbReference type="ARBA" id="ARBA00022771"/>
    </source>
</evidence>
<evidence type="ECO:0000256" key="2">
    <source>
        <dbReference type="ARBA" id="ARBA00009409"/>
    </source>
</evidence>
<comment type="subunit">
    <text evidence="3 15">Monomer.</text>
</comment>
<keyword evidence="11 15" id="KW-0456">Lyase</keyword>
<evidence type="ECO:0000256" key="9">
    <source>
        <dbReference type="ARBA" id="ARBA00023125"/>
    </source>
</evidence>
<keyword evidence="20" id="KW-1185">Reference proteome</keyword>
<feature type="domain" description="FPG-type" evidence="17">
    <location>
        <begin position="333"/>
        <end position="367"/>
    </location>
</feature>
<keyword evidence="9 15" id="KW-0238">DNA-binding</keyword>
<evidence type="ECO:0000259" key="18">
    <source>
        <dbReference type="PROSITE" id="PS51068"/>
    </source>
</evidence>
<comment type="caution">
    <text evidence="19">The sequence shown here is derived from an EMBL/GenBank/DDBJ whole genome shotgun (WGS) entry which is preliminary data.</text>
</comment>
<evidence type="ECO:0000256" key="13">
    <source>
        <dbReference type="ARBA" id="ARBA00023295"/>
    </source>
</evidence>
<organism evidence="19 20">
    <name type="scientific">Egicoccus halophilus</name>
    <dbReference type="NCBI Taxonomy" id="1670830"/>
    <lineage>
        <taxon>Bacteria</taxon>
        <taxon>Bacillati</taxon>
        <taxon>Actinomycetota</taxon>
        <taxon>Nitriliruptoria</taxon>
        <taxon>Egicoccales</taxon>
        <taxon>Egicoccaceae</taxon>
        <taxon>Egicoccus</taxon>
    </lineage>
</organism>
<keyword evidence="12 15" id="KW-0511">Multifunctional enzyme</keyword>
<evidence type="ECO:0000259" key="17">
    <source>
        <dbReference type="PROSITE" id="PS51066"/>
    </source>
</evidence>
<evidence type="ECO:0000313" key="20">
    <source>
        <dbReference type="Proteomes" id="UP000650511"/>
    </source>
</evidence>
<evidence type="ECO:0000256" key="11">
    <source>
        <dbReference type="ARBA" id="ARBA00023239"/>
    </source>
</evidence>
<accession>A0A8J3A949</accession>
<reference evidence="19" key="1">
    <citation type="journal article" date="2014" name="Int. J. Syst. Evol. Microbiol.">
        <title>Complete genome sequence of Corynebacterium casei LMG S-19264T (=DSM 44701T), isolated from a smear-ripened cheese.</title>
        <authorList>
            <consortium name="US DOE Joint Genome Institute (JGI-PGF)"/>
            <person name="Walter F."/>
            <person name="Albersmeier A."/>
            <person name="Kalinowski J."/>
            <person name="Ruckert C."/>
        </authorList>
    </citation>
    <scope>NUCLEOTIDE SEQUENCE</scope>
    <source>
        <strain evidence="19">CGMCC 1.14988</strain>
    </source>
</reference>
<dbReference type="InterPro" id="IPR035937">
    <property type="entry name" value="FPG_N"/>
</dbReference>
<gene>
    <name evidence="15" type="primary">mutM</name>
    <name evidence="15" type="synonym">fpg</name>
    <name evidence="19" type="ORF">GCM10011354_23160</name>
</gene>
<dbReference type="EC" id="4.2.99.18" evidence="15"/>
<dbReference type="InterPro" id="IPR012319">
    <property type="entry name" value="FPG_cat"/>
</dbReference>
<dbReference type="HAMAP" id="MF_00103">
    <property type="entry name" value="Fapy_DNA_glycosyl"/>
    <property type="match status" value="1"/>
</dbReference>
<feature type="binding site" evidence="15">
    <location>
        <position position="187"/>
    </location>
    <ligand>
        <name>DNA</name>
        <dbReference type="ChEBI" id="CHEBI:16991"/>
    </ligand>
</feature>
<reference evidence="19" key="2">
    <citation type="submission" date="2020-09" db="EMBL/GenBank/DDBJ databases">
        <authorList>
            <person name="Sun Q."/>
            <person name="Zhou Y."/>
        </authorList>
    </citation>
    <scope>NUCLEOTIDE SEQUENCE</scope>
    <source>
        <strain evidence="19">CGMCC 1.14988</strain>
    </source>
</reference>
<dbReference type="SUPFAM" id="SSF46946">
    <property type="entry name" value="S13-like H2TH domain"/>
    <property type="match status" value="1"/>
</dbReference>
<feature type="active site" description="Proton donor; for delta-elimination activity" evidence="15">
    <location>
        <position position="357"/>
    </location>
</feature>
<feature type="domain" description="Formamidopyrimidine-DNA glycosylase catalytic" evidence="18">
    <location>
        <begin position="93"/>
        <end position="209"/>
    </location>
</feature>
<dbReference type="InterPro" id="IPR010663">
    <property type="entry name" value="Znf_FPG/IleRS"/>
</dbReference>
<evidence type="ECO:0000256" key="5">
    <source>
        <dbReference type="ARBA" id="ARBA00022763"/>
    </source>
</evidence>
<dbReference type="Pfam" id="PF06827">
    <property type="entry name" value="zf-FPG_IleRS"/>
    <property type="match status" value="1"/>
</dbReference>
<dbReference type="PANTHER" id="PTHR22993:SF9">
    <property type="entry name" value="FORMAMIDOPYRIMIDINE-DNA GLYCOSYLASE"/>
    <property type="match status" value="1"/>
</dbReference>
<keyword evidence="8 15" id="KW-0862">Zinc</keyword>
<evidence type="ECO:0000256" key="3">
    <source>
        <dbReference type="ARBA" id="ARBA00011245"/>
    </source>
</evidence>
<comment type="catalytic activity">
    <reaction evidence="1 15">
        <text>Hydrolysis of DNA containing ring-opened 7-methylguanine residues, releasing 2,6-diamino-4-hydroxy-5-(N-methyl)formamidopyrimidine.</text>
        <dbReference type="EC" id="3.2.2.23"/>
    </reaction>
</comment>
<dbReference type="GO" id="GO:0008270">
    <property type="term" value="F:zinc ion binding"/>
    <property type="evidence" value="ECO:0007669"/>
    <property type="project" value="UniProtKB-UniRule"/>
</dbReference>
<evidence type="ECO:0000256" key="16">
    <source>
        <dbReference type="SAM" id="MobiDB-lite"/>
    </source>
</evidence>
<keyword evidence="5 15" id="KW-0227">DNA damage</keyword>
<evidence type="ECO:0000256" key="1">
    <source>
        <dbReference type="ARBA" id="ARBA00001668"/>
    </source>
</evidence>
<dbReference type="NCBIfam" id="NF002211">
    <property type="entry name" value="PRK01103.1"/>
    <property type="match status" value="1"/>
</dbReference>
<dbReference type="Gene3D" id="3.20.190.10">
    <property type="entry name" value="MutM-like, N-terminal"/>
    <property type="match status" value="1"/>
</dbReference>
<dbReference type="InterPro" id="IPR020629">
    <property type="entry name" value="FPG_Glyclase"/>
</dbReference>
<dbReference type="GO" id="GO:0003690">
    <property type="term" value="F:double-stranded DNA binding"/>
    <property type="evidence" value="ECO:0007669"/>
    <property type="project" value="UniProtKB-ARBA"/>
</dbReference>
<evidence type="ECO:0000256" key="12">
    <source>
        <dbReference type="ARBA" id="ARBA00023268"/>
    </source>
</evidence>
<keyword evidence="10 15" id="KW-0234">DNA repair</keyword>